<dbReference type="STRING" id="504797.SAMN05421678_113139"/>
<dbReference type="OrthoDB" id="3404294at2"/>
<evidence type="ECO:0000313" key="1">
    <source>
        <dbReference type="EMBL" id="NYH87259.1"/>
    </source>
</evidence>
<evidence type="ECO:0000313" key="4">
    <source>
        <dbReference type="Proteomes" id="UP000533017"/>
    </source>
</evidence>
<dbReference type="Proteomes" id="UP000533017">
    <property type="component" value="Unassembled WGS sequence"/>
</dbReference>
<proteinExistence type="predicted"/>
<name>A0A1I2XZ12_9ACTN</name>
<keyword evidence="4" id="KW-1185">Reference proteome</keyword>
<organism evidence="2 3">
    <name type="scientific">Actinopolymorpha cephalotaxi</name>
    <dbReference type="NCBI Taxonomy" id="504797"/>
    <lineage>
        <taxon>Bacteria</taxon>
        <taxon>Bacillati</taxon>
        <taxon>Actinomycetota</taxon>
        <taxon>Actinomycetes</taxon>
        <taxon>Propionibacteriales</taxon>
        <taxon>Actinopolymorphaceae</taxon>
        <taxon>Actinopolymorpha</taxon>
    </lineage>
</organism>
<evidence type="ECO:0000313" key="2">
    <source>
        <dbReference type="EMBL" id="SFH18748.1"/>
    </source>
</evidence>
<evidence type="ECO:0000313" key="3">
    <source>
        <dbReference type="Proteomes" id="UP000199052"/>
    </source>
</evidence>
<protein>
    <recommendedName>
        <fullName evidence="5">YacP-like NYN domain-containing protein</fullName>
    </recommendedName>
</protein>
<reference evidence="1 4" key="2">
    <citation type="submission" date="2020-07" db="EMBL/GenBank/DDBJ databases">
        <title>Sequencing the genomes of 1000 actinobacteria strains.</title>
        <authorList>
            <person name="Klenk H.-P."/>
        </authorList>
    </citation>
    <scope>NUCLEOTIDE SEQUENCE [LARGE SCALE GENOMIC DNA]</scope>
    <source>
        <strain evidence="1 4">DSM 45117</strain>
    </source>
</reference>
<dbReference type="AlphaFoldDB" id="A0A1I2XZ12"/>
<dbReference type="EMBL" id="FOOI01000013">
    <property type="protein sequence ID" value="SFH18748.1"/>
    <property type="molecule type" value="Genomic_DNA"/>
</dbReference>
<evidence type="ECO:0008006" key="5">
    <source>
        <dbReference type="Google" id="ProtNLM"/>
    </source>
</evidence>
<sequence>MGGDLPALVVVDAANVMGSVPDGWWRDRSGAAGRVRDALSGVAAAGLPGVVDPPAEVVLVTEGAARDVPGTPAVRVVAARGSGDDAIVDLVRSAEPGTRRVVVVTADRELRARVRALGAEVTGPRSVYPPPGHD</sequence>
<reference evidence="2 3" key="1">
    <citation type="submission" date="2016-10" db="EMBL/GenBank/DDBJ databases">
        <authorList>
            <person name="de Groot N.N."/>
        </authorList>
    </citation>
    <scope>NUCLEOTIDE SEQUENCE [LARGE SCALE GENOMIC DNA]</scope>
    <source>
        <strain evidence="2 3">CPCC 202808</strain>
    </source>
</reference>
<accession>A0A1I2XZ12</accession>
<dbReference type="RefSeq" id="WP_092886163.1">
    <property type="nucleotide sequence ID" value="NZ_FOOI01000013.1"/>
</dbReference>
<gene>
    <name evidence="1" type="ORF">FHR37_006110</name>
    <name evidence="2" type="ORF">SAMN05421678_113139</name>
</gene>
<dbReference type="EMBL" id="JACBZA010000001">
    <property type="protein sequence ID" value="NYH87259.1"/>
    <property type="molecule type" value="Genomic_DNA"/>
</dbReference>
<dbReference type="Proteomes" id="UP000199052">
    <property type="component" value="Unassembled WGS sequence"/>
</dbReference>